<dbReference type="RefSeq" id="WP_189319024.1">
    <property type="nucleotide sequence ID" value="NZ_FXTU01000003.1"/>
</dbReference>
<dbReference type="PANTHER" id="PTHR45586">
    <property type="entry name" value="TPR REPEAT-CONTAINING PROTEIN PA4667"/>
    <property type="match status" value="1"/>
</dbReference>
<feature type="repeat" description="TPR" evidence="3">
    <location>
        <begin position="256"/>
        <end position="289"/>
    </location>
</feature>
<dbReference type="EMBL" id="FXTU01000003">
    <property type="protein sequence ID" value="SMP20132.1"/>
    <property type="molecule type" value="Genomic_DNA"/>
</dbReference>
<dbReference type="Pfam" id="PF13432">
    <property type="entry name" value="TPR_16"/>
    <property type="match status" value="1"/>
</dbReference>
<evidence type="ECO:0000256" key="1">
    <source>
        <dbReference type="ARBA" id="ARBA00022737"/>
    </source>
</evidence>
<dbReference type="AlphaFoldDB" id="A0AA45WPF9"/>
<dbReference type="InterPro" id="IPR019734">
    <property type="entry name" value="TPR_rpt"/>
</dbReference>
<dbReference type="Gene3D" id="1.25.40.10">
    <property type="entry name" value="Tetratricopeptide repeat domain"/>
    <property type="match status" value="2"/>
</dbReference>
<dbReference type="PANTHER" id="PTHR45586:SF1">
    <property type="entry name" value="LIPOPOLYSACCHARIDE ASSEMBLY PROTEIN B"/>
    <property type="match status" value="1"/>
</dbReference>
<dbReference type="InterPro" id="IPR051012">
    <property type="entry name" value="CellSynth/LPSAsmb/PSIAsmb"/>
</dbReference>
<dbReference type="PROSITE" id="PS50005">
    <property type="entry name" value="TPR"/>
    <property type="match status" value="3"/>
</dbReference>
<protein>
    <submittedName>
        <fullName evidence="4">Tetratricopeptide (TPR) repeat</fullName>
    </submittedName>
</protein>
<dbReference type="InterPro" id="IPR011990">
    <property type="entry name" value="TPR-like_helical_dom_sf"/>
</dbReference>
<dbReference type="Pfam" id="PF00515">
    <property type="entry name" value="TPR_1"/>
    <property type="match status" value="1"/>
</dbReference>
<feature type="repeat" description="TPR" evidence="3">
    <location>
        <begin position="189"/>
        <end position="222"/>
    </location>
</feature>
<accession>A0AA45WPF9</accession>
<reference evidence="4" key="1">
    <citation type="submission" date="2017-05" db="EMBL/GenBank/DDBJ databases">
        <authorList>
            <person name="Varghese N."/>
            <person name="Submissions S."/>
        </authorList>
    </citation>
    <scope>NUCLEOTIDE SEQUENCE</scope>
    <source>
        <strain evidence="4">DSM 45262</strain>
    </source>
</reference>
<dbReference type="SUPFAM" id="SSF81901">
    <property type="entry name" value="HCP-like"/>
    <property type="match status" value="1"/>
</dbReference>
<proteinExistence type="predicted"/>
<evidence type="ECO:0000313" key="5">
    <source>
        <dbReference type="Proteomes" id="UP001157946"/>
    </source>
</evidence>
<evidence type="ECO:0000256" key="3">
    <source>
        <dbReference type="PROSITE-ProRule" id="PRU00339"/>
    </source>
</evidence>
<keyword evidence="1" id="KW-0677">Repeat</keyword>
<organism evidence="4 5">
    <name type="scientific">Laceyella tengchongensis</name>
    <dbReference type="NCBI Taxonomy" id="574699"/>
    <lineage>
        <taxon>Bacteria</taxon>
        <taxon>Bacillati</taxon>
        <taxon>Bacillota</taxon>
        <taxon>Bacilli</taxon>
        <taxon>Bacillales</taxon>
        <taxon>Thermoactinomycetaceae</taxon>
        <taxon>Laceyella</taxon>
    </lineage>
</organism>
<keyword evidence="2 3" id="KW-0802">TPR repeat</keyword>
<evidence type="ECO:0000256" key="2">
    <source>
        <dbReference type="ARBA" id="ARBA00022803"/>
    </source>
</evidence>
<feature type="repeat" description="TPR" evidence="3">
    <location>
        <begin position="155"/>
        <end position="188"/>
    </location>
</feature>
<dbReference type="SUPFAM" id="SSF48452">
    <property type="entry name" value="TPR-like"/>
    <property type="match status" value="1"/>
</dbReference>
<dbReference type="Pfam" id="PF14559">
    <property type="entry name" value="TPR_19"/>
    <property type="match status" value="1"/>
</dbReference>
<dbReference type="SMART" id="SM00028">
    <property type="entry name" value="TPR"/>
    <property type="match status" value="7"/>
</dbReference>
<comment type="caution">
    <text evidence="4">The sequence shown here is derived from an EMBL/GenBank/DDBJ whole genome shotgun (WGS) entry which is preliminary data.</text>
</comment>
<sequence length="456" mass="53720">MYHQQWLQLVEQALDEIEKQYPKSQVAEKSKWRNRFREIKKSCDQMLESWAAVMEQVTKLMEKYPDLDGGDKEIEEEVWLHESAVRSFRQGQGYYGLTMFKEANQLFQQVVEQEPDFLLGRIYLGLSLFHEGQWHEAERHFQIVANTEAHDSFVGFAHQMLGCIAVKRGDDRKAIKQFSKVTSLLPDHADAWFNLGACHYRLGEYHEAVPYFYHALSINEDDWEAMYYLSHCYRHCQEWSSVSFWRLASYEKTNHPRILESIAHDYEEMGEHEQALAWYQRMLWVDPKHAGAYHGVAWNLWALGRTEEAILWLKKGLTLFRDNQSLLFAYVWMEMATGQVAKAERTLARLPLEQSEQPMWLAMRSHLSSHQGNYLEANRLAERLIQQDLPALRALGHYQRGRIQLEQKRVDEAMHHFKEARQLAKGWKDPLFFEGVCHLMKGCPDSTRTCWSEIVT</sequence>
<dbReference type="Proteomes" id="UP001157946">
    <property type="component" value="Unassembled WGS sequence"/>
</dbReference>
<gene>
    <name evidence="4" type="ORF">SAMN06265361_103357</name>
</gene>
<keyword evidence="5" id="KW-1185">Reference proteome</keyword>
<name>A0AA45WPF9_9BACL</name>
<evidence type="ECO:0000313" key="4">
    <source>
        <dbReference type="EMBL" id="SMP20132.1"/>
    </source>
</evidence>
<dbReference type="PROSITE" id="PS50293">
    <property type="entry name" value="TPR_REGION"/>
    <property type="match status" value="1"/>
</dbReference>
<dbReference type="Pfam" id="PF13174">
    <property type="entry name" value="TPR_6"/>
    <property type="match status" value="1"/>
</dbReference>